<dbReference type="RefSeq" id="WP_012488845.1">
    <property type="nucleotide sequence ID" value="NC_010995.1"/>
</dbReference>
<protein>
    <recommendedName>
        <fullName evidence="4">Outer membrane beta-barrel domain-containing protein</fullName>
    </recommendedName>
</protein>
<evidence type="ECO:0000313" key="2">
    <source>
        <dbReference type="EMBL" id="ACE84162.1"/>
    </source>
</evidence>
<dbReference type="eggNOG" id="COG3637">
    <property type="taxonomic scope" value="Bacteria"/>
</dbReference>
<name>B3PEG7_CELJU</name>
<dbReference type="EMBL" id="CP000934">
    <property type="protein sequence ID" value="ACE84162.1"/>
    <property type="molecule type" value="Genomic_DNA"/>
</dbReference>
<dbReference type="STRING" id="498211.CJA_3269"/>
<dbReference type="Proteomes" id="UP000001036">
    <property type="component" value="Chromosome"/>
</dbReference>
<dbReference type="KEGG" id="cja:CJA_3269"/>
<reference evidence="2 3" key="1">
    <citation type="journal article" date="2008" name="J. Bacteriol.">
        <title>Insights into plant cell wall degradation from the genome sequence of the soil bacterium Cellvibrio japonicus.</title>
        <authorList>
            <person name="Deboy R.T."/>
            <person name="Mongodin E.F."/>
            <person name="Fouts D.E."/>
            <person name="Tailford L.E."/>
            <person name="Khouri H."/>
            <person name="Emerson J.B."/>
            <person name="Mohamoud Y."/>
            <person name="Watkins K."/>
            <person name="Henrissat B."/>
            <person name="Gilbert H.J."/>
            <person name="Nelson K.E."/>
        </authorList>
    </citation>
    <scope>NUCLEOTIDE SEQUENCE [LARGE SCALE GENOMIC DNA]</scope>
    <source>
        <strain evidence="2 3">Ueda107</strain>
    </source>
</reference>
<dbReference type="Gene3D" id="2.40.160.20">
    <property type="match status" value="1"/>
</dbReference>
<organism evidence="2 3">
    <name type="scientific">Cellvibrio japonicus (strain Ueda107)</name>
    <name type="common">Pseudomonas fluorescens subsp. cellulosa</name>
    <dbReference type="NCBI Taxonomy" id="498211"/>
    <lineage>
        <taxon>Bacteria</taxon>
        <taxon>Pseudomonadati</taxon>
        <taxon>Pseudomonadota</taxon>
        <taxon>Gammaproteobacteria</taxon>
        <taxon>Cellvibrionales</taxon>
        <taxon>Cellvibrionaceae</taxon>
        <taxon>Cellvibrio</taxon>
    </lineage>
</organism>
<dbReference type="OrthoDB" id="9150045at2"/>
<dbReference type="NCBIfam" id="TIGR04565">
    <property type="entry name" value="OMP_myx_plus"/>
    <property type="match status" value="1"/>
</dbReference>
<proteinExistence type="predicted"/>
<keyword evidence="3" id="KW-1185">Reference proteome</keyword>
<feature type="chain" id="PRO_5002793985" description="Outer membrane beta-barrel domain-containing protein" evidence="1">
    <location>
        <begin position="26"/>
        <end position="215"/>
    </location>
</feature>
<evidence type="ECO:0000256" key="1">
    <source>
        <dbReference type="SAM" id="SignalP"/>
    </source>
</evidence>
<feature type="signal peptide" evidence="1">
    <location>
        <begin position="1"/>
        <end position="25"/>
    </location>
</feature>
<dbReference type="SUPFAM" id="SSF56925">
    <property type="entry name" value="OMPA-like"/>
    <property type="match status" value="1"/>
</dbReference>
<dbReference type="HOGENOM" id="CLU_104558_0_0_6"/>
<keyword evidence="1" id="KW-0732">Signal</keyword>
<evidence type="ECO:0008006" key="4">
    <source>
        <dbReference type="Google" id="ProtNLM"/>
    </source>
</evidence>
<gene>
    <name evidence="2" type="ordered locus">CJA_3269</name>
</gene>
<sequence>METWIQRLFLTLALASCSLGTWAQAEEDGELGKIIAPDIERRQIKEADLDSENFEVGVFAGLLSIEDFGSGAVTGLTLTYHITENVFIEGAYGLSEAQETSYELLSGGVELLTEDERDFTYYNLSLGYNFFPGQIYIAKRWTFNSNFYLIAGAGNTEFAAKEYFTYNIGGGLRFYGTDWLALDISMRNHAFKHEIFGESKATNNLETRFGISLFF</sequence>
<dbReference type="AlphaFoldDB" id="B3PEG7"/>
<dbReference type="InterPro" id="IPR030820">
    <property type="entry name" value="OMP_myx_plus_Proteobacteria"/>
</dbReference>
<evidence type="ECO:0000313" key="3">
    <source>
        <dbReference type="Proteomes" id="UP000001036"/>
    </source>
</evidence>
<accession>B3PEG7</accession>
<dbReference type="InterPro" id="IPR011250">
    <property type="entry name" value="OMP/PagP_B-barrel"/>
</dbReference>